<reference evidence="3 4" key="1">
    <citation type="submission" date="2023-07" db="EMBL/GenBank/DDBJ databases">
        <title>Comparative genomics of wheat-associated soil bacteria to identify genetic determinants of phenazine resistance.</title>
        <authorList>
            <person name="Mouncey N."/>
        </authorList>
    </citation>
    <scope>NUCLEOTIDE SEQUENCE [LARGE SCALE GENOMIC DNA]</scope>
    <source>
        <strain evidence="3 4">W2I16</strain>
    </source>
</reference>
<organism evidence="3 4">
    <name type="scientific">Streptomyces turgidiscabies</name>
    <dbReference type="NCBI Taxonomy" id="85558"/>
    <lineage>
        <taxon>Bacteria</taxon>
        <taxon>Bacillati</taxon>
        <taxon>Actinomycetota</taxon>
        <taxon>Actinomycetes</taxon>
        <taxon>Kitasatosporales</taxon>
        <taxon>Streptomycetaceae</taxon>
        <taxon>Streptomyces</taxon>
    </lineage>
</organism>
<feature type="region of interest" description="Disordered" evidence="1">
    <location>
        <begin position="62"/>
        <end position="99"/>
    </location>
</feature>
<evidence type="ECO:0000259" key="2">
    <source>
        <dbReference type="SMART" id="SM00776"/>
    </source>
</evidence>
<feature type="compositionally biased region" description="Low complexity" evidence="1">
    <location>
        <begin position="62"/>
        <end position="73"/>
    </location>
</feature>
<dbReference type="EMBL" id="JAUSZS010000003">
    <property type="protein sequence ID" value="MDQ0932767.1"/>
    <property type="molecule type" value="Genomic_DNA"/>
</dbReference>
<dbReference type="SMART" id="SM00776">
    <property type="entry name" value="NPCBM"/>
    <property type="match status" value="1"/>
</dbReference>
<sequence length="235" mass="24696">MKLEKQQPTRSRWQIGPRWVELLVVSVLTIATGYFTGRVSEKNYQADSPQPTATVTVRATETVTATPEATPTTLAGEGESASVDGENPEPADSSAGRPAQSYLSDLSAVTYTGDYGPSPVLMLGVNHPKSVRLGCNTSSYDSVTYDVSSYKRLKATLGIPSDADNAIGSVAAIKVFDASGRQIADAVQFRSSDTADLSVDISGQDQIRITCALVKSGDPNRSATTSGLGDAILTS</sequence>
<evidence type="ECO:0000256" key="1">
    <source>
        <dbReference type="SAM" id="MobiDB-lite"/>
    </source>
</evidence>
<feature type="domain" description="Glycosyl hydrolase family 98 putative carbohydrate-binding module" evidence="2">
    <location>
        <begin position="97"/>
        <end position="235"/>
    </location>
</feature>
<dbReference type="InterPro" id="IPR008979">
    <property type="entry name" value="Galactose-bd-like_sf"/>
</dbReference>
<name>A0ABU0RLB0_9ACTN</name>
<gene>
    <name evidence="3" type="ORF">QFZ49_002697</name>
</gene>
<comment type="caution">
    <text evidence="3">The sequence shown here is derived from an EMBL/GenBank/DDBJ whole genome shotgun (WGS) entry which is preliminary data.</text>
</comment>
<dbReference type="RefSeq" id="WP_307626642.1">
    <property type="nucleotide sequence ID" value="NZ_JAUSZS010000003.1"/>
</dbReference>
<keyword evidence="4" id="KW-1185">Reference proteome</keyword>
<protein>
    <recommendedName>
        <fullName evidence="2">Glycosyl hydrolase family 98 putative carbohydrate-binding module domain-containing protein</fullName>
    </recommendedName>
</protein>
<dbReference type="Proteomes" id="UP001223072">
    <property type="component" value="Unassembled WGS sequence"/>
</dbReference>
<dbReference type="InterPro" id="IPR013222">
    <property type="entry name" value="Glyco_hyd_98_carb-bd"/>
</dbReference>
<proteinExistence type="predicted"/>
<dbReference type="SUPFAM" id="SSF49785">
    <property type="entry name" value="Galactose-binding domain-like"/>
    <property type="match status" value="1"/>
</dbReference>
<accession>A0ABU0RLB0</accession>
<evidence type="ECO:0000313" key="3">
    <source>
        <dbReference type="EMBL" id="MDQ0932767.1"/>
    </source>
</evidence>
<dbReference type="Gene3D" id="2.60.120.1060">
    <property type="entry name" value="NPCBM/NEW2 domain"/>
    <property type="match status" value="1"/>
</dbReference>
<evidence type="ECO:0000313" key="4">
    <source>
        <dbReference type="Proteomes" id="UP001223072"/>
    </source>
</evidence>
<dbReference type="InterPro" id="IPR038637">
    <property type="entry name" value="NPCBM_sf"/>
</dbReference>